<name>A0ABM4VC00_COFAR</name>
<protein>
    <submittedName>
        <fullName evidence="2">Uncharacterized protein</fullName>
    </submittedName>
</protein>
<reference evidence="2" key="1">
    <citation type="submission" date="2025-08" db="UniProtKB">
        <authorList>
            <consortium name="RefSeq"/>
        </authorList>
    </citation>
    <scope>IDENTIFICATION</scope>
    <source>
        <tissue evidence="2">Leaves</tissue>
    </source>
</reference>
<dbReference type="RefSeq" id="XP_071917058.1">
    <property type="nucleotide sequence ID" value="XM_072060957.1"/>
</dbReference>
<sequence>MAAKGGFRYLNVWAKHKTFLDVVKEAWERPVHGSGLDVFYRKLMNTRRVLQKWNKDIYCNIFQKVREAEGVMLQRQLQYDTSRDEAALVSLNEARAVYNRELSMECEYWKQKSSIKWMRAGDANTAFFHAHVRQRRNFHFISRIKQEDGQWLEEISQIKDSAVAFFSTLFAAEREGRRSPQLPFQLPKVDQDDNDLLQRLPSLEERKEVVSSISEDSAPGPDGFGAGFYHASWSIICNDLLEASDKAVQIYFNFVFTAC</sequence>
<gene>
    <name evidence="2" type="primary">LOC140012676</name>
</gene>
<evidence type="ECO:0000313" key="1">
    <source>
        <dbReference type="Proteomes" id="UP001652660"/>
    </source>
</evidence>
<dbReference type="Proteomes" id="UP001652660">
    <property type="component" value="Chromosome 8e"/>
</dbReference>
<evidence type="ECO:0000313" key="2">
    <source>
        <dbReference type="RefSeq" id="XP_071917058.1"/>
    </source>
</evidence>
<organism evidence="1 2">
    <name type="scientific">Coffea arabica</name>
    <name type="common">Arabian coffee</name>
    <dbReference type="NCBI Taxonomy" id="13443"/>
    <lineage>
        <taxon>Eukaryota</taxon>
        <taxon>Viridiplantae</taxon>
        <taxon>Streptophyta</taxon>
        <taxon>Embryophyta</taxon>
        <taxon>Tracheophyta</taxon>
        <taxon>Spermatophyta</taxon>
        <taxon>Magnoliopsida</taxon>
        <taxon>eudicotyledons</taxon>
        <taxon>Gunneridae</taxon>
        <taxon>Pentapetalae</taxon>
        <taxon>asterids</taxon>
        <taxon>lamiids</taxon>
        <taxon>Gentianales</taxon>
        <taxon>Rubiaceae</taxon>
        <taxon>Ixoroideae</taxon>
        <taxon>Gardenieae complex</taxon>
        <taxon>Bertiereae - Coffeeae clade</taxon>
        <taxon>Coffeeae</taxon>
        <taxon>Coffea</taxon>
    </lineage>
</organism>
<keyword evidence="1" id="KW-1185">Reference proteome</keyword>
<proteinExistence type="predicted"/>
<accession>A0ABM4VC00</accession>
<dbReference type="GeneID" id="140012676"/>